<keyword evidence="1" id="KW-0472">Membrane</keyword>
<feature type="transmembrane region" description="Helical" evidence="1">
    <location>
        <begin position="7"/>
        <end position="35"/>
    </location>
</feature>
<dbReference type="AlphaFoldDB" id="A0A182SKT8"/>
<dbReference type="VEuPathDB" id="VectorBase:AMAM008744"/>
<sequence>MYVMLMLLLLLLLMVMVMLMLVRHILVLLLVVIVFVHLQRMLQHLLMMVMMVMRVMMVKKQLLLIVRGGIDDDTIRCIATHITAHHHLIRLPHYRGRIHDDLLHIVIVLLDLLHTVLPTRNSSVWGRSVGSCVAMMPVSIGSPVRISVAWKEAKGTNDDENKAPSIDGFIKLYRTFW</sequence>
<evidence type="ECO:0000313" key="3">
    <source>
        <dbReference type="Proteomes" id="UP000075901"/>
    </source>
</evidence>
<accession>A0A182SKT8</accession>
<keyword evidence="1" id="KW-1133">Transmembrane helix</keyword>
<reference evidence="2" key="2">
    <citation type="submission" date="2020-05" db="UniProtKB">
        <authorList>
            <consortium name="EnsemblMetazoa"/>
        </authorList>
    </citation>
    <scope>IDENTIFICATION</scope>
    <source>
        <strain evidence="2">maculatus3</strain>
    </source>
</reference>
<organism evidence="2 3">
    <name type="scientific">Anopheles maculatus</name>
    <dbReference type="NCBI Taxonomy" id="74869"/>
    <lineage>
        <taxon>Eukaryota</taxon>
        <taxon>Metazoa</taxon>
        <taxon>Ecdysozoa</taxon>
        <taxon>Arthropoda</taxon>
        <taxon>Hexapoda</taxon>
        <taxon>Insecta</taxon>
        <taxon>Pterygota</taxon>
        <taxon>Neoptera</taxon>
        <taxon>Endopterygota</taxon>
        <taxon>Diptera</taxon>
        <taxon>Nematocera</taxon>
        <taxon>Culicoidea</taxon>
        <taxon>Culicidae</taxon>
        <taxon>Anophelinae</taxon>
        <taxon>Anopheles</taxon>
        <taxon>Anopheles maculatus group</taxon>
    </lineage>
</organism>
<proteinExistence type="predicted"/>
<dbReference type="EnsemblMetazoa" id="AMAM008744-RA">
    <property type="protein sequence ID" value="AMAM008744-PA"/>
    <property type="gene ID" value="AMAM008744"/>
</dbReference>
<protein>
    <submittedName>
        <fullName evidence="2">Uncharacterized protein</fullName>
    </submittedName>
</protein>
<dbReference type="Proteomes" id="UP000075901">
    <property type="component" value="Unassembled WGS sequence"/>
</dbReference>
<name>A0A182SKT8_9DIPT</name>
<keyword evidence="3" id="KW-1185">Reference proteome</keyword>
<evidence type="ECO:0000256" key="1">
    <source>
        <dbReference type="SAM" id="Phobius"/>
    </source>
</evidence>
<keyword evidence="1" id="KW-0812">Transmembrane</keyword>
<evidence type="ECO:0000313" key="2">
    <source>
        <dbReference type="EnsemblMetazoa" id="AMAM008744-PA"/>
    </source>
</evidence>
<reference evidence="3" key="1">
    <citation type="submission" date="2013-09" db="EMBL/GenBank/DDBJ databases">
        <title>The Genome Sequence of Anopheles maculatus species B.</title>
        <authorList>
            <consortium name="The Broad Institute Genomics Platform"/>
            <person name="Neafsey D.E."/>
            <person name="Besansky N."/>
            <person name="Howell P."/>
            <person name="Walton C."/>
            <person name="Young S.K."/>
            <person name="Zeng Q."/>
            <person name="Gargeya S."/>
            <person name="Fitzgerald M."/>
            <person name="Haas B."/>
            <person name="Abouelleil A."/>
            <person name="Allen A.W."/>
            <person name="Alvarado L."/>
            <person name="Arachchi H.M."/>
            <person name="Berlin A.M."/>
            <person name="Chapman S.B."/>
            <person name="Gainer-Dewar J."/>
            <person name="Goldberg J."/>
            <person name="Griggs A."/>
            <person name="Gujja S."/>
            <person name="Hansen M."/>
            <person name="Howarth C."/>
            <person name="Imamovic A."/>
            <person name="Ireland A."/>
            <person name="Larimer J."/>
            <person name="McCowan C."/>
            <person name="Murphy C."/>
            <person name="Pearson M."/>
            <person name="Poon T.W."/>
            <person name="Priest M."/>
            <person name="Roberts A."/>
            <person name="Saif S."/>
            <person name="Shea T."/>
            <person name="Sisk P."/>
            <person name="Sykes S."/>
            <person name="Wortman J."/>
            <person name="Nusbaum C."/>
            <person name="Birren B."/>
        </authorList>
    </citation>
    <scope>NUCLEOTIDE SEQUENCE [LARGE SCALE GENOMIC DNA]</scope>
    <source>
        <strain evidence="3">maculatus3</strain>
    </source>
</reference>